<proteinExistence type="predicted"/>
<dbReference type="RefSeq" id="WP_271996565.1">
    <property type="nucleotide sequence ID" value="NZ_JAQNDN010000003.1"/>
</dbReference>
<dbReference type="GO" id="GO:0016746">
    <property type="term" value="F:acyltransferase activity"/>
    <property type="evidence" value="ECO:0007669"/>
    <property type="project" value="UniProtKB-KW"/>
</dbReference>
<feature type="domain" description="N-acetyltransferase" evidence="1">
    <location>
        <begin position="131"/>
        <end position="269"/>
    </location>
</feature>
<evidence type="ECO:0000259" key="1">
    <source>
        <dbReference type="PROSITE" id="PS51186"/>
    </source>
</evidence>
<evidence type="ECO:0000313" key="3">
    <source>
        <dbReference type="Proteomes" id="UP001217838"/>
    </source>
</evidence>
<organism evidence="2 3">
    <name type="scientific">Nannocystis radixulma</name>
    <dbReference type="NCBI Taxonomy" id="2995305"/>
    <lineage>
        <taxon>Bacteria</taxon>
        <taxon>Pseudomonadati</taxon>
        <taxon>Myxococcota</taxon>
        <taxon>Polyangia</taxon>
        <taxon>Nannocystales</taxon>
        <taxon>Nannocystaceae</taxon>
        <taxon>Nannocystis</taxon>
    </lineage>
</organism>
<keyword evidence="3" id="KW-1185">Reference proteome</keyword>
<comment type="caution">
    <text evidence="2">The sequence shown here is derived from an EMBL/GenBank/DDBJ whole genome shotgun (WGS) entry which is preliminary data.</text>
</comment>
<dbReference type="InterPro" id="IPR016181">
    <property type="entry name" value="Acyl_CoA_acyltransferase"/>
</dbReference>
<dbReference type="PROSITE" id="PS51186">
    <property type="entry name" value="GNAT"/>
    <property type="match status" value="1"/>
</dbReference>
<name>A0ABT5B1H8_9BACT</name>
<keyword evidence="2" id="KW-0012">Acyltransferase</keyword>
<reference evidence="2 3" key="1">
    <citation type="submission" date="2022-11" db="EMBL/GenBank/DDBJ databases">
        <title>Minimal conservation of predation-associated metabolite biosynthetic gene clusters underscores biosynthetic potential of Myxococcota including descriptions for ten novel species: Archangium lansinium sp. nov., Myxococcus landrumus sp. nov., Nannocystis bai.</title>
        <authorList>
            <person name="Ahearne A."/>
            <person name="Stevens C."/>
            <person name="Dowd S."/>
        </authorList>
    </citation>
    <scope>NUCLEOTIDE SEQUENCE [LARGE SCALE GENOMIC DNA]</scope>
    <source>
        <strain evidence="2 3">NCELM</strain>
    </source>
</reference>
<dbReference type="InterPro" id="IPR027365">
    <property type="entry name" value="GNAT_acetyltra_YdfB-like"/>
</dbReference>
<dbReference type="PANTHER" id="PTHR31143:SF2">
    <property type="entry name" value="FR47-LIKE DOMAIN-CONTAINING PROTEIN-RELATED"/>
    <property type="match status" value="1"/>
</dbReference>
<dbReference type="CDD" id="cd04301">
    <property type="entry name" value="NAT_SF"/>
    <property type="match status" value="1"/>
</dbReference>
<dbReference type="EC" id="2.3.1.-" evidence="2"/>
<evidence type="ECO:0000313" key="2">
    <source>
        <dbReference type="EMBL" id="MDC0667955.1"/>
    </source>
</evidence>
<dbReference type="PANTHER" id="PTHR31143">
    <property type="match status" value="1"/>
</dbReference>
<dbReference type="Pfam" id="PF12746">
    <property type="entry name" value="GNAT_acetyltran"/>
    <property type="match status" value="1"/>
</dbReference>
<protein>
    <submittedName>
        <fullName evidence="2">GNAT family N-acetyltransferase</fullName>
        <ecNumber evidence="2">2.3.1.-</ecNumber>
    </submittedName>
</protein>
<gene>
    <name evidence="2" type="ORF">POL58_09415</name>
</gene>
<dbReference type="Proteomes" id="UP001217838">
    <property type="component" value="Unassembled WGS sequence"/>
</dbReference>
<dbReference type="SUPFAM" id="SSF55729">
    <property type="entry name" value="Acyl-CoA N-acyltransferases (Nat)"/>
    <property type="match status" value="1"/>
</dbReference>
<dbReference type="EMBL" id="JAQNDN010000003">
    <property type="protein sequence ID" value="MDC0667955.1"/>
    <property type="molecule type" value="Genomic_DNA"/>
</dbReference>
<dbReference type="Gene3D" id="3.40.630.30">
    <property type="match status" value="1"/>
</dbReference>
<sequence length="269" mass="29254">MSTNADPQPPRLHELPASAYHRITSSLRALARNTLFARAVAEQDAPGQVFAYPAESPAVVYVIHDYGMSLLYGSTGLAGVDEQLLAEVVRRPRCAAEWLQVAPAVWAERLREPAVERYTRVNFRFSPQAYAACRPSPAAAGVRIVRADRSAFAMPGSVVPRLFWRDAERFLATGGGFGAIVDGELASLAFVSFVGDAALEIGIETLPHHRGRGLARLACAALIDECLARGREPVWACRLENTASHRLAESLGFTAAHHFPYFRLPSTAC</sequence>
<keyword evidence="2" id="KW-0808">Transferase</keyword>
<dbReference type="InterPro" id="IPR000182">
    <property type="entry name" value="GNAT_dom"/>
</dbReference>
<accession>A0ABT5B1H8</accession>